<dbReference type="EMBL" id="JARQZJ010000095">
    <property type="protein sequence ID" value="KAK9885473.1"/>
    <property type="molecule type" value="Genomic_DNA"/>
</dbReference>
<gene>
    <name evidence="1" type="ORF">WA026_010965</name>
</gene>
<dbReference type="Proteomes" id="UP001431783">
    <property type="component" value="Unassembled WGS sequence"/>
</dbReference>
<evidence type="ECO:0000313" key="2">
    <source>
        <dbReference type="Proteomes" id="UP001431783"/>
    </source>
</evidence>
<sequence>MIYPTIVSILFYSGINGLAVVEYYFPTHAVFLSVGGSFRHGDLCWMKIGPQHLQAVYSDPERNVNGCG</sequence>
<dbReference type="AlphaFoldDB" id="A0AAW1URN6"/>
<evidence type="ECO:0000313" key="1">
    <source>
        <dbReference type="EMBL" id="KAK9885473.1"/>
    </source>
</evidence>
<comment type="caution">
    <text evidence="1">The sequence shown here is derived from an EMBL/GenBank/DDBJ whole genome shotgun (WGS) entry which is preliminary data.</text>
</comment>
<reference evidence="1 2" key="1">
    <citation type="submission" date="2023-03" db="EMBL/GenBank/DDBJ databases">
        <title>Genome insight into feeding habits of ladybird beetles.</title>
        <authorList>
            <person name="Li H.-S."/>
            <person name="Huang Y.-H."/>
            <person name="Pang H."/>
        </authorList>
    </citation>
    <scope>NUCLEOTIDE SEQUENCE [LARGE SCALE GENOMIC DNA]</scope>
    <source>
        <strain evidence="1">SYSU_2023b</strain>
        <tissue evidence="1">Whole body</tissue>
    </source>
</reference>
<keyword evidence="2" id="KW-1185">Reference proteome</keyword>
<name>A0AAW1URN6_9CUCU</name>
<proteinExistence type="predicted"/>
<protein>
    <submittedName>
        <fullName evidence="1">Uncharacterized protein</fullName>
    </submittedName>
</protein>
<accession>A0AAW1URN6</accession>
<organism evidence="1 2">
    <name type="scientific">Henosepilachna vigintioctopunctata</name>
    <dbReference type="NCBI Taxonomy" id="420089"/>
    <lineage>
        <taxon>Eukaryota</taxon>
        <taxon>Metazoa</taxon>
        <taxon>Ecdysozoa</taxon>
        <taxon>Arthropoda</taxon>
        <taxon>Hexapoda</taxon>
        <taxon>Insecta</taxon>
        <taxon>Pterygota</taxon>
        <taxon>Neoptera</taxon>
        <taxon>Endopterygota</taxon>
        <taxon>Coleoptera</taxon>
        <taxon>Polyphaga</taxon>
        <taxon>Cucujiformia</taxon>
        <taxon>Coccinelloidea</taxon>
        <taxon>Coccinellidae</taxon>
        <taxon>Epilachninae</taxon>
        <taxon>Epilachnini</taxon>
        <taxon>Henosepilachna</taxon>
    </lineage>
</organism>